<dbReference type="Proteomes" id="UP000054097">
    <property type="component" value="Unassembled WGS sequence"/>
</dbReference>
<keyword evidence="2" id="KW-0812">Transmembrane</keyword>
<dbReference type="Gene3D" id="2.60.120.260">
    <property type="entry name" value="Galactose-binding domain-like"/>
    <property type="match status" value="1"/>
</dbReference>
<accession>A0A0C3AN14</accession>
<keyword evidence="2" id="KW-1133">Transmembrane helix</keyword>
<keyword evidence="4" id="KW-1185">Reference proteome</keyword>
<evidence type="ECO:0000256" key="1">
    <source>
        <dbReference type="SAM" id="MobiDB-lite"/>
    </source>
</evidence>
<evidence type="ECO:0000313" key="4">
    <source>
        <dbReference type="Proteomes" id="UP000054097"/>
    </source>
</evidence>
<organism evidence="3 4">
    <name type="scientific">Serendipita vermifera MAFF 305830</name>
    <dbReference type="NCBI Taxonomy" id="933852"/>
    <lineage>
        <taxon>Eukaryota</taxon>
        <taxon>Fungi</taxon>
        <taxon>Dikarya</taxon>
        <taxon>Basidiomycota</taxon>
        <taxon>Agaricomycotina</taxon>
        <taxon>Agaricomycetes</taxon>
        <taxon>Sebacinales</taxon>
        <taxon>Serendipitaceae</taxon>
        <taxon>Serendipita</taxon>
    </lineage>
</organism>
<reference evidence="4" key="2">
    <citation type="submission" date="2015-01" db="EMBL/GenBank/DDBJ databases">
        <title>Evolutionary Origins and Diversification of the Mycorrhizal Mutualists.</title>
        <authorList>
            <consortium name="DOE Joint Genome Institute"/>
            <consortium name="Mycorrhizal Genomics Consortium"/>
            <person name="Kohler A."/>
            <person name="Kuo A."/>
            <person name="Nagy L.G."/>
            <person name="Floudas D."/>
            <person name="Copeland A."/>
            <person name="Barry K.W."/>
            <person name="Cichocki N."/>
            <person name="Veneault-Fourrey C."/>
            <person name="LaButti K."/>
            <person name="Lindquist E.A."/>
            <person name="Lipzen A."/>
            <person name="Lundell T."/>
            <person name="Morin E."/>
            <person name="Murat C."/>
            <person name="Riley R."/>
            <person name="Ohm R."/>
            <person name="Sun H."/>
            <person name="Tunlid A."/>
            <person name="Henrissat B."/>
            <person name="Grigoriev I.V."/>
            <person name="Hibbett D.S."/>
            <person name="Martin F."/>
        </authorList>
    </citation>
    <scope>NUCLEOTIDE SEQUENCE [LARGE SCALE GENOMIC DNA]</scope>
    <source>
        <strain evidence="4">MAFF 305830</strain>
    </source>
</reference>
<feature type="transmembrane region" description="Helical" evidence="2">
    <location>
        <begin position="227"/>
        <end position="249"/>
    </location>
</feature>
<name>A0A0C3AN14_SERVB</name>
<dbReference type="HOGENOM" id="CLU_742196_0_0_1"/>
<keyword evidence="2" id="KW-0472">Membrane</keyword>
<dbReference type="OrthoDB" id="3052647at2759"/>
<feature type="compositionally biased region" description="Polar residues" evidence="1">
    <location>
        <begin position="276"/>
        <end position="286"/>
    </location>
</feature>
<feature type="region of interest" description="Disordered" evidence="1">
    <location>
        <begin position="275"/>
        <end position="332"/>
    </location>
</feature>
<proteinExistence type="predicted"/>
<reference evidence="3 4" key="1">
    <citation type="submission" date="2014-04" db="EMBL/GenBank/DDBJ databases">
        <authorList>
            <consortium name="DOE Joint Genome Institute"/>
            <person name="Kuo A."/>
            <person name="Zuccaro A."/>
            <person name="Kohler A."/>
            <person name="Nagy L.G."/>
            <person name="Floudas D."/>
            <person name="Copeland A."/>
            <person name="Barry K.W."/>
            <person name="Cichocki N."/>
            <person name="Veneault-Fourrey C."/>
            <person name="LaButti K."/>
            <person name="Lindquist E.A."/>
            <person name="Lipzen A."/>
            <person name="Lundell T."/>
            <person name="Morin E."/>
            <person name="Murat C."/>
            <person name="Sun H."/>
            <person name="Tunlid A."/>
            <person name="Henrissat B."/>
            <person name="Grigoriev I.V."/>
            <person name="Hibbett D.S."/>
            <person name="Martin F."/>
            <person name="Nordberg H.P."/>
            <person name="Cantor M.N."/>
            <person name="Hua S.X."/>
        </authorList>
    </citation>
    <scope>NUCLEOTIDE SEQUENCE [LARGE SCALE GENOMIC DNA]</scope>
    <source>
        <strain evidence="3 4">MAFF 305830</strain>
    </source>
</reference>
<dbReference type="EMBL" id="KN824383">
    <property type="protein sequence ID" value="KIM21424.1"/>
    <property type="molecule type" value="Genomic_DNA"/>
</dbReference>
<gene>
    <name evidence="3" type="ORF">M408DRAFT_29559</name>
</gene>
<dbReference type="STRING" id="933852.A0A0C3AN14"/>
<evidence type="ECO:0000256" key="2">
    <source>
        <dbReference type="SAM" id="Phobius"/>
    </source>
</evidence>
<feature type="compositionally biased region" description="Polar residues" evidence="1">
    <location>
        <begin position="310"/>
        <end position="328"/>
    </location>
</feature>
<sequence>MSNCSLQTDYVATDNYTITITAEGAQQGGSAFYFDFLTVLLPDSVANSAGRVIVNNMDSTQWKYKGDWMTLEVPGNYLYTIHQTQDAGMSVTLPFKGTDITVYGTLNGKYSDLIPIGYFQIDSGENHTVLPSDVTSKASTNVGYALRQQSIFSATGLPSSQHTLTIVVPPNSASSTSFPSTSATATSSPLKNPHWFLDYAVYGQNGSGSSSIPISSSPSSTAPSTGAIAGGVIAAILALLAMIAAIFLWRRKMQSSSKAIVQDVVQSPLEDDVSMNPYSFTESSSGVELGQRPSSLHKPRERAPQVPRSPRSSISMSETLSSGVTMTNLPPADTDRYQRYSMSPISEFNDLILFEDICRGARRVHEWAHPQIG</sequence>
<protein>
    <submittedName>
        <fullName evidence="3">Uncharacterized protein</fullName>
    </submittedName>
</protein>
<dbReference type="AlphaFoldDB" id="A0A0C3AN14"/>
<evidence type="ECO:0000313" key="3">
    <source>
        <dbReference type="EMBL" id="KIM21424.1"/>
    </source>
</evidence>